<proteinExistence type="predicted"/>
<sequence length="434" mass="46843">MSEQQRASGIGGKVTILSSGQPAQTSLEGSGASSTAATTVPKNAASSRNSRRKVGTNLERSFVDPGAGSARQAQQGQEAQQQRPVLKAGKSVTSAPTPMQQRPMSDLEKAFSEKPVQDQRWLLSFPLALKQLYFGFAESTNHEQTLLALINRFPELLAGNDQHPSAILIAIRKGNWTPALHFIEACIKGEQTRQLTQRCSGAERRTFLIEAVLRTAEENENSDIGPAMKVMTTLAEACPELLSTTDSAGKNPLHYCSEQSKWYSTLLLPLLTELRQLALNSQILARRLGNSLATGDLSGKRPIDLLEISSAEGINIQKALQGLMAELPVGEEDQELEGDESMQSSSATSLLLPSGPEAMDKICSELAMQKKSAEFVELLSSSLSAVDPQAMLLSTVEQPERVALQWFGKAQPDAVKQALSNVGLGEFCGLVDRL</sequence>
<keyword evidence="3" id="KW-1185">Reference proteome</keyword>
<reference evidence="2 3" key="1">
    <citation type="submission" date="2017-06" db="EMBL/GenBank/DDBJ databases">
        <title>A platform for efficient transgenesis in Macrostomum lignano, a flatworm model organism for stem cell research.</title>
        <authorList>
            <person name="Berezikov E."/>
        </authorList>
    </citation>
    <scope>NUCLEOTIDE SEQUENCE [LARGE SCALE GENOMIC DNA]</scope>
    <source>
        <strain evidence="2">DV1</strain>
        <tissue evidence="2">Whole organism</tissue>
    </source>
</reference>
<comment type="caution">
    <text evidence="2">The sequence shown here is derived from an EMBL/GenBank/DDBJ whole genome shotgun (WGS) entry which is preliminary data.</text>
</comment>
<feature type="region of interest" description="Disordered" evidence="1">
    <location>
        <begin position="1"/>
        <end position="105"/>
    </location>
</feature>
<evidence type="ECO:0000313" key="3">
    <source>
        <dbReference type="Proteomes" id="UP000215902"/>
    </source>
</evidence>
<feature type="compositionally biased region" description="Low complexity" evidence="1">
    <location>
        <begin position="66"/>
        <end position="82"/>
    </location>
</feature>
<organism evidence="2 3">
    <name type="scientific">Macrostomum lignano</name>
    <dbReference type="NCBI Taxonomy" id="282301"/>
    <lineage>
        <taxon>Eukaryota</taxon>
        <taxon>Metazoa</taxon>
        <taxon>Spiralia</taxon>
        <taxon>Lophotrochozoa</taxon>
        <taxon>Platyhelminthes</taxon>
        <taxon>Rhabditophora</taxon>
        <taxon>Macrostomorpha</taxon>
        <taxon>Macrostomida</taxon>
        <taxon>Macrostomidae</taxon>
        <taxon>Macrostomum</taxon>
    </lineage>
</organism>
<feature type="compositionally biased region" description="Polar residues" evidence="1">
    <location>
        <begin position="16"/>
        <end position="48"/>
    </location>
</feature>
<evidence type="ECO:0000313" key="2">
    <source>
        <dbReference type="EMBL" id="PAA88979.1"/>
    </source>
</evidence>
<dbReference type="EMBL" id="NIVC01000169">
    <property type="protein sequence ID" value="PAA88979.1"/>
    <property type="molecule type" value="Genomic_DNA"/>
</dbReference>
<feature type="compositionally biased region" description="Polar residues" evidence="1">
    <location>
        <begin position="91"/>
        <end position="103"/>
    </location>
</feature>
<gene>
    <name evidence="2" type="ORF">BOX15_Mlig018520g1</name>
</gene>
<evidence type="ECO:0000256" key="1">
    <source>
        <dbReference type="SAM" id="MobiDB-lite"/>
    </source>
</evidence>
<dbReference type="AlphaFoldDB" id="A0A267GUL2"/>
<accession>A0A267GUL2</accession>
<dbReference type="Proteomes" id="UP000215902">
    <property type="component" value="Unassembled WGS sequence"/>
</dbReference>
<protein>
    <submittedName>
        <fullName evidence="2">Uncharacterized protein</fullName>
    </submittedName>
</protein>
<name>A0A267GUL2_9PLAT</name>